<dbReference type="EMBL" id="CP058952">
    <property type="protein sequence ID" value="QLI80815.1"/>
    <property type="molecule type" value="Genomic_DNA"/>
</dbReference>
<accession>A0A7D5V8K8</accession>
<evidence type="ECO:0000256" key="2">
    <source>
        <dbReference type="ARBA" id="ARBA00023125"/>
    </source>
</evidence>
<dbReference type="InterPro" id="IPR010982">
    <property type="entry name" value="Lambda_DNA-bd_dom_sf"/>
</dbReference>
<evidence type="ECO:0000256" key="1">
    <source>
        <dbReference type="ARBA" id="ARBA00023015"/>
    </source>
</evidence>
<feature type="domain" description="HTH cro/C1-type" evidence="4">
    <location>
        <begin position="8"/>
        <end position="61"/>
    </location>
</feature>
<evidence type="ECO:0000313" key="5">
    <source>
        <dbReference type="EMBL" id="QLI80815.1"/>
    </source>
</evidence>
<name>A0A7D5V8K8_9NEIS</name>
<dbReference type="InterPro" id="IPR001387">
    <property type="entry name" value="Cro/C1-type_HTH"/>
</dbReference>
<dbReference type="InterPro" id="IPR015927">
    <property type="entry name" value="Peptidase_S24_S26A/B/C"/>
</dbReference>
<dbReference type="PANTHER" id="PTHR40661">
    <property type="match status" value="1"/>
</dbReference>
<dbReference type="Gene3D" id="1.10.260.40">
    <property type="entry name" value="lambda repressor-like DNA-binding domains"/>
    <property type="match status" value="1"/>
</dbReference>
<dbReference type="Pfam" id="PF00717">
    <property type="entry name" value="Peptidase_S24"/>
    <property type="match status" value="1"/>
</dbReference>
<dbReference type="SUPFAM" id="SSF47413">
    <property type="entry name" value="lambda repressor-like DNA-binding domains"/>
    <property type="match status" value="1"/>
</dbReference>
<evidence type="ECO:0000256" key="3">
    <source>
        <dbReference type="ARBA" id="ARBA00023163"/>
    </source>
</evidence>
<dbReference type="GO" id="GO:0003677">
    <property type="term" value="F:DNA binding"/>
    <property type="evidence" value="ECO:0007669"/>
    <property type="project" value="UniProtKB-KW"/>
</dbReference>
<dbReference type="Pfam" id="PF01381">
    <property type="entry name" value="HTH_3"/>
    <property type="match status" value="1"/>
</dbReference>
<dbReference type="CDD" id="cd00093">
    <property type="entry name" value="HTH_XRE"/>
    <property type="match status" value="1"/>
</dbReference>
<keyword evidence="6" id="KW-1185">Reference proteome</keyword>
<dbReference type="AlphaFoldDB" id="A0A7D5V8K8"/>
<protein>
    <submittedName>
        <fullName evidence="5">Helix-turn-helix transcriptional regulator</fullName>
    </submittedName>
</protein>
<sequence>MNTLADRLRLRRKELKLSQEDLGKRIGVSQSSIGNIESGRNRSATFLPQLADALGVNALWLAEGKGAMLNNGTGLQSNAALMPQDEEAKKILAANEALKAGEISFEEYADLTNSAALPFYDIKASCGTGEPTFEVISHKYFTDKNELIRLGLKPDRTFWCKAAGDSMEPAIKDGDRLLVEQLDGHSLTDILNNKIYLFSWNGELFCKRLIRQMDGSLLVKSDNSEYHRDILITSEQAGQMKLIGRVRQAHTPPNKF</sequence>
<evidence type="ECO:0000313" key="6">
    <source>
        <dbReference type="Proteomes" id="UP000510822"/>
    </source>
</evidence>
<proteinExistence type="predicted"/>
<dbReference type="InterPro" id="IPR039418">
    <property type="entry name" value="LexA-like"/>
</dbReference>
<dbReference type="InterPro" id="IPR036286">
    <property type="entry name" value="LexA/Signal_pep-like_sf"/>
</dbReference>
<dbReference type="SMART" id="SM00530">
    <property type="entry name" value="HTH_XRE"/>
    <property type="match status" value="1"/>
</dbReference>
<keyword evidence="3" id="KW-0804">Transcription</keyword>
<dbReference type="Proteomes" id="UP000510822">
    <property type="component" value="Chromosome"/>
</dbReference>
<organism evidence="5 6">
    <name type="scientific">Chitinibacter fontanus</name>
    <dbReference type="NCBI Taxonomy" id="1737446"/>
    <lineage>
        <taxon>Bacteria</taxon>
        <taxon>Pseudomonadati</taxon>
        <taxon>Pseudomonadota</taxon>
        <taxon>Betaproteobacteria</taxon>
        <taxon>Neisseriales</taxon>
        <taxon>Chitinibacteraceae</taxon>
        <taxon>Chitinibacter</taxon>
    </lineage>
</organism>
<dbReference type="RefSeq" id="WP_180307949.1">
    <property type="nucleotide sequence ID" value="NZ_CP058952.1"/>
</dbReference>
<dbReference type="Gene3D" id="2.10.109.10">
    <property type="entry name" value="Umud Fragment, subunit A"/>
    <property type="match status" value="1"/>
</dbReference>
<dbReference type="KEGG" id="cfon:HZU75_04315"/>
<dbReference type="CDD" id="cd06529">
    <property type="entry name" value="S24_LexA-like"/>
    <property type="match status" value="1"/>
</dbReference>
<evidence type="ECO:0000259" key="4">
    <source>
        <dbReference type="PROSITE" id="PS50943"/>
    </source>
</evidence>
<keyword evidence="1" id="KW-0805">Transcription regulation</keyword>
<dbReference type="PANTHER" id="PTHR40661:SF3">
    <property type="entry name" value="FELS-1 PROPHAGE TRANSCRIPTIONAL REGULATOR"/>
    <property type="match status" value="1"/>
</dbReference>
<dbReference type="SUPFAM" id="SSF51306">
    <property type="entry name" value="LexA/Signal peptidase"/>
    <property type="match status" value="1"/>
</dbReference>
<reference evidence="5 6" key="1">
    <citation type="journal article" date="2016" name="Int. J. Syst. Evol. Microbiol.">
        <title>Chitinibacter fontanus sp. nov., isolated from a spring.</title>
        <authorList>
            <person name="Sheu S.Y."/>
            <person name="Li Y.S."/>
            <person name="Young C.C."/>
            <person name="Chen W.M."/>
        </authorList>
    </citation>
    <scope>NUCLEOTIDE SEQUENCE [LARGE SCALE GENOMIC DNA]</scope>
    <source>
        <strain evidence="5 6">STM-7</strain>
    </source>
</reference>
<gene>
    <name evidence="5" type="ORF">HZU75_04315</name>
</gene>
<dbReference type="PROSITE" id="PS50943">
    <property type="entry name" value="HTH_CROC1"/>
    <property type="match status" value="1"/>
</dbReference>
<keyword evidence="2" id="KW-0238">DNA-binding</keyword>